<evidence type="ECO:0000256" key="11">
    <source>
        <dbReference type="RuleBase" id="RU003658"/>
    </source>
</evidence>
<evidence type="ECO:0000256" key="7">
    <source>
        <dbReference type="ARBA" id="ARBA00023102"/>
    </source>
</evidence>
<dbReference type="HAMAP" id="MF_01014">
    <property type="entry name" value="HisA"/>
    <property type="match status" value="1"/>
</dbReference>
<feature type="active site" description="Proton donor" evidence="9">
    <location>
        <position position="130"/>
    </location>
</feature>
<comment type="caution">
    <text evidence="12">The sequence shown here is derived from an EMBL/GenBank/DDBJ whole genome shotgun (WGS) entry which is preliminary data.</text>
</comment>
<evidence type="ECO:0000313" key="12">
    <source>
        <dbReference type="EMBL" id="GAA5103013.1"/>
    </source>
</evidence>
<dbReference type="InterPro" id="IPR013785">
    <property type="entry name" value="Aldolase_TIM"/>
</dbReference>
<dbReference type="PANTHER" id="PTHR43090">
    <property type="entry name" value="1-(5-PHOSPHORIBOSYL)-5-[(5-PHOSPHORIBOSYLAMINO)METHYLIDENEAMINO] IMIDAZOLE-4-CARBOXAMIDE ISOMERASE"/>
    <property type="match status" value="1"/>
</dbReference>
<evidence type="ECO:0000256" key="3">
    <source>
        <dbReference type="ARBA" id="ARBA00005133"/>
    </source>
</evidence>
<keyword evidence="8 9" id="KW-0413">Isomerase</keyword>
<keyword evidence="6 9" id="KW-0028">Amino-acid biosynthesis</keyword>
<proteinExistence type="inferred from homology"/>
<dbReference type="EMBL" id="BAABKE010000008">
    <property type="protein sequence ID" value="GAA5103013.1"/>
    <property type="molecule type" value="Genomic_DNA"/>
</dbReference>
<accession>A0ABP9N0C8</accession>
<evidence type="ECO:0000256" key="1">
    <source>
        <dbReference type="ARBA" id="ARBA00000901"/>
    </source>
</evidence>
<feature type="active site" description="Proton acceptor" evidence="9">
    <location>
        <position position="8"/>
    </location>
</feature>
<dbReference type="SUPFAM" id="SSF51366">
    <property type="entry name" value="Ribulose-phoshate binding barrel"/>
    <property type="match status" value="1"/>
</dbReference>
<keyword evidence="7 9" id="KW-0368">Histidine biosynthesis</keyword>
<keyword evidence="13" id="KW-1185">Reference proteome</keyword>
<evidence type="ECO:0000256" key="9">
    <source>
        <dbReference type="HAMAP-Rule" id="MF_01014"/>
    </source>
</evidence>
<dbReference type="EC" id="5.3.1.16" evidence="9 11"/>
<dbReference type="Proteomes" id="UP001500631">
    <property type="component" value="Unassembled WGS sequence"/>
</dbReference>
<comment type="catalytic activity">
    <reaction evidence="1 9 11">
        <text>1-(5-phospho-beta-D-ribosyl)-5-[(5-phospho-beta-D-ribosylamino)methylideneamino]imidazole-4-carboxamide = 5-[(5-phospho-1-deoxy-D-ribulos-1-ylimino)methylamino]-1-(5-phospho-beta-D-ribosyl)imidazole-4-carboxamide</text>
        <dbReference type="Rhea" id="RHEA:15469"/>
        <dbReference type="ChEBI" id="CHEBI:58435"/>
        <dbReference type="ChEBI" id="CHEBI:58525"/>
        <dbReference type="EC" id="5.3.1.16"/>
    </reaction>
</comment>
<comment type="subcellular location">
    <subcellularLocation>
        <location evidence="2 9 11">Cytoplasm</location>
    </subcellularLocation>
</comment>
<keyword evidence="5 9" id="KW-0963">Cytoplasm</keyword>
<evidence type="ECO:0000256" key="8">
    <source>
        <dbReference type="ARBA" id="ARBA00023235"/>
    </source>
</evidence>
<evidence type="ECO:0000256" key="4">
    <source>
        <dbReference type="ARBA" id="ARBA00009667"/>
    </source>
</evidence>
<organism evidence="12 13">
    <name type="scientific">Wohlfahrtiimonas larvae</name>
    <dbReference type="NCBI Taxonomy" id="1157986"/>
    <lineage>
        <taxon>Bacteria</taxon>
        <taxon>Pseudomonadati</taxon>
        <taxon>Pseudomonadota</taxon>
        <taxon>Gammaproteobacteria</taxon>
        <taxon>Cardiobacteriales</taxon>
        <taxon>Ignatzschineriaceae</taxon>
        <taxon>Wohlfahrtiimonas</taxon>
    </lineage>
</organism>
<dbReference type="PANTHER" id="PTHR43090:SF2">
    <property type="entry name" value="1-(5-PHOSPHORIBOSYL)-5-[(5-PHOSPHORIBOSYLAMINO)METHYLIDENEAMINO] IMIDAZOLE-4-CARBOXAMIDE ISOMERASE"/>
    <property type="match status" value="1"/>
</dbReference>
<evidence type="ECO:0000256" key="2">
    <source>
        <dbReference type="ARBA" id="ARBA00004496"/>
    </source>
</evidence>
<name>A0ABP9N0C8_9GAMM</name>
<dbReference type="Gene3D" id="3.20.20.70">
    <property type="entry name" value="Aldolase class I"/>
    <property type="match status" value="1"/>
</dbReference>
<protein>
    <recommendedName>
        <fullName evidence="9 11">1-(5-phosphoribosyl)-5-[(5-phosphoribosylamino)methylideneamino] imidazole-4-carboxamide isomerase</fullName>
        <ecNumber evidence="9 11">5.3.1.16</ecNumber>
    </recommendedName>
    <alternativeName>
        <fullName evidence="9">Phosphoribosylformimino-5-aminoimidazole carboxamide ribotide isomerase</fullName>
    </alternativeName>
</protein>
<comment type="similarity">
    <text evidence="4 9 10">Belongs to the HisA/HisF family.</text>
</comment>
<dbReference type="CDD" id="cd04732">
    <property type="entry name" value="HisA"/>
    <property type="match status" value="1"/>
</dbReference>
<evidence type="ECO:0000313" key="13">
    <source>
        <dbReference type="Proteomes" id="UP001500631"/>
    </source>
</evidence>
<dbReference type="InterPro" id="IPR006062">
    <property type="entry name" value="His_biosynth"/>
</dbReference>
<sequence>MIIIPALDLMNGQIVRLQQGDYDKQTKFTASPIEQFEEYVAQGAKYLHLVDLDGAKDPAQRQLFTIKHIVEGVKAPIQVGGGVRTIEDVQKLLDIGVERVVVGSTAVQNPEEVKSWFDEFGADSFVLALDTRIEKDQKLIAISGWLETTDQTLESVIENFQEVGLEHVLCTDISRDGMLQGSNVQLYQELVQKYPKINFQASGGIGGLEDLEELNQANVYGVIVGRALLENKFTTKEAIACLQK</sequence>
<dbReference type="InterPro" id="IPR011060">
    <property type="entry name" value="RibuloseP-bd_barrel"/>
</dbReference>
<gene>
    <name evidence="9 12" type="primary">hisA</name>
    <name evidence="12" type="ORF">GCM10023338_20930</name>
</gene>
<dbReference type="GO" id="GO:0016853">
    <property type="term" value="F:isomerase activity"/>
    <property type="evidence" value="ECO:0007669"/>
    <property type="project" value="UniProtKB-KW"/>
</dbReference>
<dbReference type="InterPro" id="IPR044524">
    <property type="entry name" value="Isoase_HisA-like"/>
</dbReference>
<dbReference type="InterPro" id="IPR006063">
    <property type="entry name" value="HisA_bact_arch"/>
</dbReference>
<evidence type="ECO:0000256" key="6">
    <source>
        <dbReference type="ARBA" id="ARBA00022605"/>
    </source>
</evidence>
<evidence type="ECO:0000256" key="10">
    <source>
        <dbReference type="RuleBase" id="RU003657"/>
    </source>
</evidence>
<dbReference type="NCBIfam" id="TIGR00007">
    <property type="entry name" value="1-(5-phosphoribosyl)-5-[(5-phosphoribosylamino)methylideneamino]imidazole-4-carboxamide isomerase"/>
    <property type="match status" value="1"/>
</dbReference>
<reference evidence="13" key="1">
    <citation type="journal article" date="2019" name="Int. J. Syst. Evol. Microbiol.">
        <title>The Global Catalogue of Microorganisms (GCM) 10K type strain sequencing project: providing services to taxonomists for standard genome sequencing and annotation.</title>
        <authorList>
            <consortium name="The Broad Institute Genomics Platform"/>
            <consortium name="The Broad Institute Genome Sequencing Center for Infectious Disease"/>
            <person name="Wu L."/>
            <person name="Ma J."/>
        </authorList>
    </citation>
    <scope>NUCLEOTIDE SEQUENCE [LARGE SCALE GENOMIC DNA]</scope>
    <source>
        <strain evidence="13">JCM 18424</strain>
    </source>
</reference>
<dbReference type="Pfam" id="PF00977">
    <property type="entry name" value="His_biosynth"/>
    <property type="match status" value="1"/>
</dbReference>
<evidence type="ECO:0000256" key="5">
    <source>
        <dbReference type="ARBA" id="ARBA00022490"/>
    </source>
</evidence>
<comment type="pathway">
    <text evidence="3 9 11">Amino-acid biosynthesis; L-histidine biosynthesis; L-histidine from 5-phospho-alpha-D-ribose 1-diphosphate: step 4/9.</text>
</comment>
<dbReference type="InterPro" id="IPR023016">
    <property type="entry name" value="HisA/PriA"/>
</dbReference>